<feature type="domain" description="PatA-like N-terminal" evidence="2">
    <location>
        <begin position="5"/>
        <end position="140"/>
    </location>
</feature>
<evidence type="ECO:0000313" key="3">
    <source>
        <dbReference type="EMBL" id="GHO91777.1"/>
    </source>
</evidence>
<accession>A0A8J3MZC9</accession>
<reference evidence="3" key="1">
    <citation type="submission" date="2020-10" db="EMBL/GenBank/DDBJ databases">
        <title>Taxonomic study of unclassified bacteria belonging to the class Ktedonobacteria.</title>
        <authorList>
            <person name="Yabe S."/>
            <person name="Wang C.M."/>
            <person name="Zheng Y."/>
            <person name="Sakai Y."/>
            <person name="Cavaletti L."/>
            <person name="Monciardini P."/>
            <person name="Donadio S."/>
        </authorList>
    </citation>
    <scope>NUCLEOTIDE SEQUENCE</scope>
    <source>
        <strain evidence="3">ID150040</strain>
    </source>
</reference>
<evidence type="ECO:0000259" key="2">
    <source>
        <dbReference type="Pfam" id="PF14332"/>
    </source>
</evidence>
<dbReference type="PANTHER" id="PTHR36304:SF4">
    <property type="entry name" value="DUF4388 DOMAIN-CONTAINING PROTEIN"/>
    <property type="match status" value="1"/>
</dbReference>
<evidence type="ECO:0000313" key="4">
    <source>
        <dbReference type="Proteomes" id="UP000597444"/>
    </source>
</evidence>
<protein>
    <recommendedName>
        <fullName evidence="2">PatA-like N-terminal domain-containing protein</fullName>
    </recommendedName>
</protein>
<dbReference type="InterPro" id="IPR025497">
    <property type="entry name" value="PatA-like_N"/>
</dbReference>
<dbReference type="RefSeq" id="WP_220202652.1">
    <property type="nucleotide sequence ID" value="NZ_BNJK01000001.1"/>
</dbReference>
<dbReference type="EMBL" id="BNJK01000001">
    <property type="protein sequence ID" value="GHO91777.1"/>
    <property type="molecule type" value="Genomic_DNA"/>
</dbReference>
<dbReference type="Proteomes" id="UP000597444">
    <property type="component" value="Unassembled WGS sequence"/>
</dbReference>
<keyword evidence="4" id="KW-1185">Reference proteome</keyword>
<dbReference type="PANTHER" id="PTHR36304">
    <property type="entry name" value="DOMAIN GTPASE-ACTIVATING PROTEIN, PUTATIVE-RELATED-RELATED"/>
    <property type="match status" value="1"/>
</dbReference>
<dbReference type="AlphaFoldDB" id="A0A8J3MZC9"/>
<feature type="region of interest" description="Disordered" evidence="1">
    <location>
        <begin position="278"/>
        <end position="299"/>
    </location>
</feature>
<name>A0A8J3MZC9_9CHLR</name>
<sequence length="483" mass="51265">MSLIGTLEQFNLSSVLQRVETHSKTGLLIIKQGAHWVEFYFREGRMIFIGPVRTNATLGERLLQDGVISAQALQQVLLALGADQTSETRVALALMDQGLVEHSTLRAWASQKAMDVLRVLLAWTDGEIYFEDEVPPPTDRLLVALSVVSLFSSMPATGPTPVPPLTHSGIFPQTPAPARPVEPTPPPDIAKLPTLMSASQFFQETPPPMNSLPGLDAFVSPPSLAPAPSQAPAPVARVAQPSLAPAAMPSPSTDSLSDSLPATGSLPSFLDLGLDESASSNTTLSRPERVMNPVPPKRIDTSFMKPDMVLAPADLSAFREQNPAIQLTPDQWRLLTRVDGRTSLQSACRDLGIQPPLVCQIAGELLAEGLIQLIPPGSAPIQMNEVAPTSNSMTTSGVYNSYMTPGYAATTTPPWSSAVPDMTAPNTPPVPFETQSQWGNGGNGATFVPGHGWIATPQPLQPLHSSGSLVAHRGVYAQAGGGR</sequence>
<dbReference type="Pfam" id="PF14332">
    <property type="entry name" value="DUF4388"/>
    <property type="match status" value="1"/>
</dbReference>
<gene>
    <name evidence="3" type="ORF">KSF_018250</name>
</gene>
<proteinExistence type="predicted"/>
<comment type="caution">
    <text evidence="3">The sequence shown here is derived from an EMBL/GenBank/DDBJ whole genome shotgun (WGS) entry which is preliminary data.</text>
</comment>
<evidence type="ECO:0000256" key="1">
    <source>
        <dbReference type="SAM" id="MobiDB-lite"/>
    </source>
</evidence>
<organism evidence="3 4">
    <name type="scientific">Reticulibacter mediterranei</name>
    <dbReference type="NCBI Taxonomy" id="2778369"/>
    <lineage>
        <taxon>Bacteria</taxon>
        <taxon>Bacillati</taxon>
        <taxon>Chloroflexota</taxon>
        <taxon>Ktedonobacteria</taxon>
        <taxon>Ktedonobacterales</taxon>
        <taxon>Reticulibacteraceae</taxon>
        <taxon>Reticulibacter</taxon>
    </lineage>
</organism>